<reference evidence="3" key="1">
    <citation type="submission" date="2023-07" db="EMBL/GenBank/DDBJ databases">
        <title>Functional and genomic diversity of the sorghum phyllosphere microbiome.</title>
        <authorList>
            <person name="Shade A."/>
        </authorList>
    </citation>
    <scope>NUCLEOTIDE SEQUENCE</scope>
    <source>
        <strain evidence="3">SORGH_AS_0908</strain>
    </source>
</reference>
<dbReference type="RefSeq" id="WP_306995843.1">
    <property type="nucleotide sequence ID" value="NZ_JAUTBB010000001.1"/>
</dbReference>
<dbReference type="InterPro" id="IPR049046">
    <property type="entry name" value="Beta-AFase-like_GH127_middle"/>
</dbReference>
<evidence type="ECO:0000313" key="3">
    <source>
        <dbReference type="EMBL" id="MDQ1118057.1"/>
    </source>
</evidence>
<dbReference type="InterPro" id="IPR008928">
    <property type="entry name" value="6-hairpin_glycosidase_sf"/>
</dbReference>
<gene>
    <name evidence="3" type="ORF">QE383_000365</name>
</gene>
<dbReference type="InterPro" id="IPR049174">
    <property type="entry name" value="Beta-AFase-like"/>
</dbReference>
<dbReference type="EMBL" id="JAUTBB010000001">
    <property type="protein sequence ID" value="MDQ1118057.1"/>
    <property type="molecule type" value="Genomic_DNA"/>
</dbReference>
<evidence type="ECO:0000313" key="4">
    <source>
        <dbReference type="Proteomes" id="UP001234354"/>
    </source>
</evidence>
<organism evidence="3 4">
    <name type="scientific">Pseudoxanthomonas winnipegensis</name>
    <dbReference type="NCBI Taxonomy" id="2480810"/>
    <lineage>
        <taxon>Bacteria</taxon>
        <taxon>Pseudomonadati</taxon>
        <taxon>Pseudomonadota</taxon>
        <taxon>Gammaproteobacteria</taxon>
        <taxon>Lysobacterales</taxon>
        <taxon>Lysobacteraceae</taxon>
        <taxon>Pseudoxanthomonas</taxon>
    </lineage>
</organism>
<comment type="caution">
    <text evidence="3">The sequence shown here is derived from an EMBL/GenBank/DDBJ whole genome shotgun (WGS) entry which is preliminary data.</text>
</comment>
<name>A0AAW8G854_9GAMM</name>
<dbReference type="GO" id="GO:0005975">
    <property type="term" value="P:carbohydrate metabolic process"/>
    <property type="evidence" value="ECO:0007669"/>
    <property type="project" value="InterPro"/>
</dbReference>
<proteinExistence type="predicted"/>
<feature type="domain" description="Non-reducing end beta-L-arabinofuranosidase-like GH127 middle" evidence="2">
    <location>
        <begin position="403"/>
        <end position="497"/>
    </location>
</feature>
<protein>
    <submittedName>
        <fullName evidence="3">DUF1680 family protein</fullName>
    </submittedName>
</protein>
<dbReference type="Pfam" id="PF20736">
    <property type="entry name" value="Glyco_hydro127M"/>
    <property type="match status" value="1"/>
</dbReference>
<accession>A0AAW8G854</accession>
<dbReference type="InterPro" id="IPR012878">
    <property type="entry name" value="Beta-AFase-like_GH127_cat"/>
</dbReference>
<dbReference type="AlphaFoldDB" id="A0AAW8G854"/>
<dbReference type="PANTHER" id="PTHR43465:SF2">
    <property type="entry name" value="DUF1680 DOMAIN PROTEIN (AFU_ORTHOLOGUE AFUA_1G08910)"/>
    <property type="match status" value="1"/>
</dbReference>
<dbReference type="Proteomes" id="UP001234354">
    <property type="component" value="Unassembled WGS sequence"/>
</dbReference>
<feature type="domain" description="Non-reducing end beta-L-arabinofuranosidase-like GH127 catalytic" evidence="1">
    <location>
        <begin position="40"/>
        <end position="390"/>
    </location>
</feature>
<evidence type="ECO:0000259" key="1">
    <source>
        <dbReference type="Pfam" id="PF07944"/>
    </source>
</evidence>
<evidence type="ECO:0000259" key="2">
    <source>
        <dbReference type="Pfam" id="PF20736"/>
    </source>
</evidence>
<dbReference type="Pfam" id="PF07944">
    <property type="entry name" value="Beta-AFase-like_GH127_cat"/>
    <property type="match status" value="1"/>
</dbReference>
<sequence length="626" mass="68371">MSAVLRFPSAGQVRLGGVLGEAIEASRKGRLSHFIVDVHSPAIALFDPARAEGNHEGDWYGEHAGKWLIAAARAAAHQGDDVLRARVLQVADHLAVIQRADGYLGTYAPERRFTVPQPPRPWSWDGAPALRTWDVWTHAYLVLGLIEAWRLGGRPAHLDAARAIGRLCHAAFVEGGLDITTCGNHFGMSATVLLDGAVELFLVTEEPQFIELARRIVEQADHNPPLALVQRLLAGVDASEIGTGKAYQLLWNAAALAKLARATGDATLLPALERLWANVHDHHLSLGGGPWGGAGLRSRECFNPPFVFDPQGYVETCSTLAWLQFTRELLAWTGHARYVDAIECTAFNELLGAMAADGQDWCYYSFGNGRRTHTTYWRCCKSSGAMAMEELPMLAYATSARDVRVNLFVPGEVVFDDGPAPGLRIVQQGQGEVPMQVELTLQPAHSSTFVLALRQPAWSAPMQVRIDGELQDARADDDGYVRVQRQWQIGTRIEIAFSARPRLQRRANRNVQESRAPDGSPVAQEVLRHDYVAVSWGPLAYATALAEGDSPAPDLPLSNASLDTQLDPAGAPGAEIALALPGGIRRLSPFWRVGDRRDGSWHATWFRLPLTAEDGTTSPTNCRSRT</sequence>
<dbReference type="SUPFAM" id="SSF48208">
    <property type="entry name" value="Six-hairpin glycosidases"/>
    <property type="match status" value="1"/>
</dbReference>
<dbReference type="PANTHER" id="PTHR43465">
    <property type="entry name" value="DUF1680 DOMAIN PROTEIN (AFU_ORTHOLOGUE AFUA_1G08910)"/>
    <property type="match status" value="1"/>
</dbReference>